<keyword evidence="1" id="KW-0812">Transmembrane</keyword>
<proteinExistence type="predicted"/>
<dbReference type="Proteomes" id="UP000023152">
    <property type="component" value="Unassembled WGS sequence"/>
</dbReference>
<feature type="transmembrane region" description="Helical" evidence="1">
    <location>
        <begin position="290"/>
        <end position="312"/>
    </location>
</feature>
<accession>X6P590</accession>
<feature type="transmembrane region" description="Helical" evidence="1">
    <location>
        <begin position="106"/>
        <end position="139"/>
    </location>
</feature>
<keyword evidence="1" id="KW-1133">Transmembrane helix</keyword>
<reference evidence="2 3" key="1">
    <citation type="journal article" date="2013" name="Curr. Biol.">
        <title>The Genome of the Foraminiferan Reticulomyxa filosa.</title>
        <authorList>
            <person name="Glockner G."/>
            <person name="Hulsmann N."/>
            <person name="Schleicher M."/>
            <person name="Noegel A.A."/>
            <person name="Eichinger L."/>
            <person name="Gallinger C."/>
            <person name="Pawlowski J."/>
            <person name="Sierra R."/>
            <person name="Euteneuer U."/>
            <person name="Pillet L."/>
            <person name="Moustafa A."/>
            <person name="Platzer M."/>
            <person name="Groth M."/>
            <person name="Szafranski K."/>
            <person name="Schliwa M."/>
        </authorList>
    </citation>
    <scope>NUCLEOTIDE SEQUENCE [LARGE SCALE GENOMIC DNA]</scope>
</reference>
<dbReference type="AlphaFoldDB" id="X6P590"/>
<name>X6P590_RETFI</name>
<keyword evidence="1" id="KW-0472">Membrane</keyword>
<sequence length="407" mass="44758">MNSTEVKNTSQLQVDCVDEGCLNAHIVVAGAKNVGLNCTGENGCNGLNLQASYVGQTANIACNGFQSCNSAAFRITGNNLLEAIVQVESTYPMRESLWNFEYLERVTFNCFVVLFMLPFLFVTWIIGLVFDKLVFFFFFNKKIQKMKGLAGGSCYNMTVNGYFVEDMQLICNGATGLACEYGILNMTAFSNTTLTCTQNGCAQGRVYCPEPLPSMSSCNVNCLLGSGPTSSYASCKDIDIYTSSNYAYGNSVNLTCQIIDQVESCDSVTIHCGERYSCNCPVTLEEDQSLILFLIVIIVVCNASFHQIKYIFPECLSAHVLFCFLSDTWYCDGQCGTEECVESSSSSSSTDAGVIAVAVIIPLLVIILLIAGGCWWSRRRKQEEVSLLKPKEESLNTESKGRYETYQ</sequence>
<evidence type="ECO:0000256" key="1">
    <source>
        <dbReference type="SAM" id="Phobius"/>
    </source>
</evidence>
<evidence type="ECO:0000313" key="2">
    <source>
        <dbReference type="EMBL" id="ETO32757.1"/>
    </source>
</evidence>
<dbReference type="EMBL" id="ASPP01003957">
    <property type="protein sequence ID" value="ETO32757.1"/>
    <property type="molecule type" value="Genomic_DNA"/>
</dbReference>
<comment type="caution">
    <text evidence="2">The sequence shown here is derived from an EMBL/GenBank/DDBJ whole genome shotgun (WGS) entry which is preliminary data.</text>
</comment>
<evidence type="ECO:0000313" key="3">
    <source>
        <dbReference type="Proteomes" id="UP000023152"/>
    </source>
</evidence>
<keyword evidence="3" id="KW-1185">Reference proteome</keyword>
<protein>
    <submittedName>
        <fullName evidence="2">Uncharacterized protein</fullName>
    </submittedName>
</protein>
<gene>
    <name evidence="2" type="ORF">RFI_04361</name>
</gene>
<feature type="transmembrane region" description="Helical" evidence="1">
    <location>
        <begin position="352"/>
        <end position="376"/>
    </location>
</feature>
<organism evidence="2 3">
    <name type="scientific">Reticulomyxa filosa</name>
    <dbReference type="NCBI Taxonomy" id="46433"/>
    <lineage>
        <taxon>Eukaryota</taxon>
        <taxon>Sar</taxon>
        <taxon>Rhizaria</taxon>
        <taxon>Retaria</taxon>
        <taxon>Foraminifera</taxon>
        <taxon>Monothalamids</taxon>
        <taxon>Reticulomyxidae</taxon>
        <taxon>Reticulomyxa</taxon>
    </lineage>
</organism>